<evidence type="ECO:0000313" key="3">
    <source>
        <dbReference type="EMBL" id="SEI85169.1"/>
    </source>
</evidence>
<dbReference type="InterPro" id="IPR010982">
    <property type="entry name" value="Lambda_DNA-bd_dom_sf"/>
</dbReference>
<dbReference type="SMART" id="SM00530">
    <property type="entry name" value="HTH_XRE"/>
    <property type="match status" value="1"/>
</dbReference>
<keyword evidence="1 3" id="KW-0238">DNA-binding</keyword>
<dbReference type="RefSeq" id="WP_091828451.1">
    <property type="nucleotide sequence ID" value="NZ_FNZK01000001.1"/>
</dbReference>
<name>A0A1H6TYQ9_9FIRM</name>
<dbReference type="Gene3D" id="1.10.260.40">
    <property type="entry name" value="lambda repressor-like DNA-binding domains"/>
    <property type="match status" value="1"/>
</dbReference>
<dbReference type="Pfam" id="PF12844">
    <property type="entry name" value="HTH_19"/>
    <property type="match status" value="1"/>
</dbReference>
<proteinExistence type="predicted"/>
<evidence type="ECO:0000313" key="4">
    <source>
        <dbReference type="Proteomes" id="UP000199662"/>
    </source>
</evidence>
<dbReference type="CDD" id="cd00093">
    <property type="entry name" value="HTH_XRE"/>
    <property type="match status" value="1"/>
</dbReference>
<reference evidence="3 4" key="1">
    <citation type="submission" date="2016-10" db="EMBL/GenBank/DDBJ databases">
        <authorList>
            <person name="de Groot N.N."/>
        </authorList>
    </citation>
    <scope>NUCLEOTIDE SEQUENCE [LARGE SCALE GENOMIC DNA]</scope>
    <source>
        <strain evidence="3 4">DSM 2179</strain>
    </source>
</reference>
<sequence>MSIGENLRKLRSDNKLTQKNLADILNVSRTTYVKYETDSIKLSFEKASKLADFFEVTTDYLLEKQTKTNPAISFLESEPSYSLDLAKIINQAEIIFNGNTYKLNDTYRKKILASIEVTLTDMKNNNQNL</sequence>
<dbReference type="AlphaFoldDB" id="A0A1H6TYQ9"/>
<dbReference type="InterPro" id="IPR001387">
    <property type="entry name" value="Cro/C1-type_HTH"/>
</dbReference>
<keyword evidence="4" id="KW-1185">Reference proteome</keyword>
<evidence type="ECO:0000259" key="2">
    <source>
        <dbReference type="PROSITE" id="PS50943"/>
    </source>
</evidence>
<dbReference type="STRING" id="84035.SAMN05660742_101231"/>
<evidence type="ECO:0000256" key="1">
    <source>
        <dbReference type="ARBA" id="ARBA00023125"/>
    </source>
</evidence>
<dbReference type="Proteomes" id="UP000199662">
    <property type="component" value="Unassembled WGS sequence"/>
</dbReference>
<dbReference type="SUPFAM" id="SSF47413">
    <property type="entry name" value="lambda repressor-like DNA-binding domains"/>
    <property type="match status" value="1"/>
</dbReference>
<dbReference type="PANTHER" id="PTHR46558">
    <property type="entry name" value="TRACRIPTIONAL REGULATORY PROTEIN-RELATED-RELATED"/>
    <property type="match status" value="1"/>
</dbReference>
<dbReference type="PANTHER" id="PTHR46558:SF11">
    <property type="entry name" value="HTH-TYPE TRANSCRIPTIONAL REGULATOR XRE"/>
    <property type="match status" value="1"/>
</dbReference>
<feature type="domain" description="HTH cro/C1-type" evidence="2">
    <location>
        <begin position="7"/>
        <end position="61"/>
    </location>
</feature>
<organism evidence="3 4">
    <name type="scientific">Propionispira arboris</name>
    <dbReference type="NCBI Taxonomy" id="84035"/>
    <lineage>
        <taxon>Bacteria</taxon>
        <taxon>Bacillati</taxon>
        <taxon>Bacillota</taxon>
        <taxon>Negativicutes</taxon>
        <taxon>Selenomonadales</taxon>
        <taxon>Selenomonadaceae</taxon>
        <taxon>Propionispira</taxon>
    </lineage>
</organism>
<accession>A0A1H6TYQ9</accession>
<gene>
    <name evidence="3" type="ORF">SAMN05660742_101231</name>
</gene>
<dbReference type="GO" id="GO:0003677">
    <property type="term" value="F:DNA binding"/>
    <property type="evidence" value="ECO:0007669"/>
    <property type="project" value="UniProtKB-KW"/>
</dbReference>
<dbReference type="PROSITE" id="PS50943">
    <property type="entry name" value="HTH_CROC1"/>
    <property type="match status" value="1"/>
</dbReference>
<dbReference type="EMBL" id="FNZK01000001">
    <property type="protein sequence ID" value="SEI85169.1"/>
    <property type="molecule type" value="Genomic_DNA"/>
</dbReference>
<protein>
    <submittedName>
        <fullName evidence="3">DNA-binding transcriptional regulator, XRE-family HTH domain</fullName>
    </submittedName>
</protein>